<dbReference type="PROSITE" id="PS50977">
    <property type="entry name" value="HTH_TETR_2"/>
    <property type="match status" value="1"/>
</dbReference>
<evidence type="ECO:0000313" key="6">
    <source>
        <dbReference type="EMBL" id="KJL33258.1"/>
    </source>
</evidence>
<dbReference type="InterPro" id="IPR001647">
    <property type="entry name" value="HTH_TetR"/>
</dbReference>
<evidence type="ECO:0000256" key="2">
    <source>
        <dbReference type="ARBA" id="ARBA00023125"/>
    </source>
</evidence>
<protein>
    <submittedName>
        <fullName evidence="6">HTH-type transcriptional regulator BetI</fullName>
    </submittedName>
</protein>
<dbReference type="InterPro" id="IPR009057">
    <property type="entry name" value="Homeodomain-like_sf"/>
</dbReference>
<dbReference type="Gene3D" id="1.10.357.10">
    <property type="entry name" value="Tetracycline Repressor, domain 2"/>
    <property type="match status" value="1"/>
</dbReference>
<dbReference type="GO" id="GO:0000976">
    <property type="term" value="F:transcription cis-regulatory region binding"/>
    <property type="evidence" value="ECO:0007669"/>
    <property type="project" value="TreeGrafter"/>
</dbReference>
<dbReference type="InterPro" id="IPR050109">
    <property type="entry name" value="HTH-type_TetR-like_transc_reg"/>
</dbReference>
<evidence type="ECO:0000256" key="1">
    <source>
        <dbReference type="ARBA" id="ARBA00023015"/>
    </source>
</evidence>
<dbReference type="AlphaFoldDB" id="A0A0F0LJF3"/>
<dbReference type="Proteomes" id="UP000033740">
    <property type="component" value="Unassembled WGS sequence"/>
</dbReference>
<evidence type="ECO:0000259" key="5">
    <source>
        <dbReference type="PROSITE" id="PS50977"/>
    </source>
</evidence>
<feature type="domain" description="HTH tetR-type" evidence="5">
    <location>
        <begin position="17"/>
        <end position="77"/>
    </location>
</feature>
<dbReference type="SUPFAM" id="SSF46689">
    <property type="entry name" value="Homeodomain-like"/>
    <property type="match status" value="1"/>
</dbReference>
<dbReference type="PATRIC" id="fig|582680.6.peg.1985"/>
<keyword evidence="2 4" id="KW-0238">DNA-binding</keyword>
<dbReference type="STRING" id="582680.RS86_01917"/>
<comment type="caution">
    <text evidence="6">The sequence shown here is derived from an EMBL/GenBank/DDBJ whole genome shotgun (WGS) entry which is preliminary data.</text>
</comment>
<gene>
    <name evidence="6" type="primary">betI_5</name>
    <name evidence="6" type="ORF">RS86_01917</name>
</gene>
<keyword evidence="3" id="KW-0804">Transcription</keyword>
<accession>A0A0F0LJF3</accession>
<sequence length="204" mass="23186">MGDVAVRAERASTDKFAARRRELADSALSAIAERGYARTGMRDVAAHSELSHGALHYYFEDKDDLIRQAIWQYKSECARRYDPIVETSETAQELARRFGDEMAATLRDESDMHRLWYDLRNQALFDEGFRETIVAIDDLLREMVWNVVVRYGELSGTTPAVDPLEAYALFDGLFLNCLIAYLRGDLSALDRIRESSPRLLAAAI</sequence>
<reference evidence="6 7" key="1">
    <citation type="submission" date="2015-02" db="EMBL/GenBank/DDBJ databases">
        <title>Draft genome sequences of ten Microbacterium spp. with emphasis on heavy metal contaminated environments.</title>
        <authorList>
            <person name="Corretto E."/>
        </authorList>
    </citation>
    <scope>NUCLEOTIDE SEQUENCE [LARGE SCALE GENOMIC DNA]</scope>
    <source>
        <strain evidence="6 7">ARN176</strain>
    </source>
</reference>
<evidence type="ECO:0000256" key="4">
    <source>
        <dbReference type="PROSITE-ProRule" id="PRU00335"/>
    </source>
</evidence>
<evidence type="ECO:0000313" key="7">
    <source>
        <dbReference type="Proteomes" id="UP000033740"/>
    </source>
</evidence>
<organism evidence="6 7">
    <name type="scientific">Microbacterium azadirachtae</name>
    <dbReference type="NCBI Taxonomy" id="582680"/>
    <lineage>
        <taxon>Bacteria</taxon>
        <taxon>Bacillati</taxon>
        <taxon>Actinomycetota</taxon>
        <taxon>Actinomycetes</taxon>
        <taxon>Micrococcales</taxon>
        <taxon>Microbacteriaceae</taxon>
        <taxon>Microbacterium</taxon>
    </lineage>
</organism>
<dbReference type="PANTHER" id="PTHR30055:SF234">
    <property type="entry name" value="HTH-TYPE TRANSCRIPTIONAL REGULATOR BETI"/>
    <property type="match status" value="1"/>
</dbReference>
<keyword evidence="1" id="KW-0805">Transcription regulation</keyword>
<dbReference type="PRINTS" id="PR00455">
    <property type="entry name" value="HTHTETR"/>
</dbReference>
<keyword evidence="7" id="KW-1185">Reference proteome</keyword>
<evidence type="ECO:0000256" key="3">
    <source>
        <dbReference type="ARBA" id="ARBA00023163"/>
    </source>
</evidence>
<name>A0A0F0LJF3_9MICO</name>
<feature type="DNA-binding region" description="H-T-H motif" evidence="4">
    <location>
        <begin position="40"/>
        <end position="59"/>
    </location>
</feature>
<dbReference type="PANTHER" id="PTHR30055">
    <property type="entry name" value="HTH-TYPE TRANSCRIPTIONAL REGULATOR RUTR"/>
    <property type="match status" value="1"/>
</dbReference>
<dbReference type="GO" id="GO:0003700">
    <property type="term" value="F:DNA-binding transcription factor activity"/>
    <property type="evidence" value="ECO:0007669"/>
    <property type="project" value="TreeGrafter"/>
</dbReference>
<dbReference type="RefSeq" id="WP_045272004.1">
    <property type="nucleotide sequence ID" value="NZ_JYIX01000034.1"/>
</dbReference>
<proteinExistence type="predicted"/>
<dbReference type="Pfam" id="PF00440">
    <property type="entry name" value="TetR_N"/>
    <property type="match status" value="1"/>
</dbReference>
<dbReference type="EMBL" id="JYIX01000034">
    <property type="protein sequence ID" value="KJL33258.1"/>
    <property type="molecule type" value="Genomic_DNA"/>
</dbReference>